<reference evidence="3 4" key="1">
    <citation type="submission" date="2023-01" db="EMBL/GenBank/DDBJ databases">
        <title>Novel species of the genus Asticcacaulis isolated from rivers.</title>
        <authorList>
            <person name="Lu H."/>
        </authorList>
    </citation>
    <scope>NUCLEOTIDE SEQUENCE [LARGE SCALE GENOMIC DNA]</scope>
    <source>
        <strain evidence="3 4">BYS171W</strain>
    </source>
</reference>
<dbReference type="SUPFAM" id="SSF158791">
    <property type="entry name" value="MgtE N-terminal domain-like"/>
    <property type="match status" value="1"/>
</dbReference>
<feature type="domain" description="Magnesium transporter MgtE intracellular" evidence="2">
    <location>
        <begin position="183"/>
        <end position="255"/>
    </location>
</feature>
<evidence type="ECO:0000313" key="3">
    <source>
        <dbReference type="EMBL" id="MDC7683975.1"/>
    </source>
</evidence>
<dbReference type="EMBL" id="JAQQKX010000009">
    <property type="protein sequence ID" value="MDC7683975.1"/>
    <property type="molecule type" value="Genomic_DNA"/>
</dbReference>
<accession>A0ABT5HVV4</accession>
<protein>
    <submittedName>
        <fullName evidence="3">MotE family protein</fullName>
    </submittedName>
</protein>
<dbReference type="InterPro" id="IPR038076">
    <property type="entry name" value="MgtE_N_sf"/>
</dbReference>
<feature type="compositionally biased region" description="Basic and acidic residues" evidence="1">
    <location>
        <begin position="43"/>
        <end position="63"/>
    </location>
</feature>
<name>A0ABT5HVV4_9CAUL</name>
<proteinExistence type="predicted"/>
<organism evidence="3 4">
    <name type="scientific">Asticcacaulis aquaticus</name>
    <dbReference type="NCBI Taxonomy" id="2984212"/>
    <lineage>
        <taxon>Bacteria</taxon>
        <taxon>Pseudomonadati</taxon>
        <taxon>Pseudomonadota</taxon>
        <taxon>Alphaproteobacteria</taxon>
        <taxon>Caulobacterales</taxon>
        <taxon>Caulobacteraceae</taxon>
        <taxon>Asticcacaulis</taxon>
    </lineage>
</organism>
<feature type="region of interest" description="Disordered" evidence="1">
    <location>
        <begin position="237"/>
        <end position="281"/>
    </location>
</feature>
<dbReference type="InterPro" id="IPR006668">
    <property type="entry name" value="Mg_transptr_MgtE_intracell_dom"/>
</dbReference>
<evidence type="ECO:0000313" key="4">
    <source>
        <dbReference type="Proteomes" id="UP001214854"/>
    </source>
</evidence>
<dbReference type="RefSeq" id="WP_272748434.1">
    <property type="nucleotide sequence ID" value="NZ_JAQQKX010000009.1"/>
</dbReference>
<feature type="compositionally biased region" description="Low complexity" evidence="1">
    <location>
        <begin position="256"/>
        <end position="281"/>
    </location>
</feature>
<dbReference type="Proteomes" id="UP001214854">
    <property type="component" value="Unassembled WGS sequence"/>
</dbReference>
<comment type="caution">
    <text evidence="3">The sequence shown here is derived from an EMBL/GenBank/DDBJ whole genome shotgun (WGS) entry which is preliminary data.</text>
</comment>
<feature type="compositionally biased region" description="Basic and acidic residues" evidence="1">
    <location>
        <begin position="237"/>
        <end position="255"/>
    </location>
</feature>
<keyword evidence="4" id="KW-1185">Reference proteome</keyword>
<sequence>MAYNLRLLPLIAVAVGGVIAVRAVGSIEAMPAFLKSATAWAEGAEKAKPEPKKDAKADPKPAGDEGATEEAADAGSASGDDALSILDMASPAAAKAAPVCATSVEDLAKQAGMSPSELQVLQSLAQRRAELDAREKQIATQEQLIATAEAKLDGRIKQLTDLKGQVQGLLDEASKTGDQDVLRMVKVYESMKPKDAAKVFETLKDDVRLPIASKMKERNLAAVLAQMTPDKARDLTEKLAQRMKKADDLQNKLDKATAPGAANQAANAPKPAANTQTPPKK</sequence>
<dbReference type="Gene3D" id="1.25.60.10">
    <property type="entry name" value="MgtE N-terminal domain-like"/>
    <property type="match status" value="1"/>
</dbReference>
<gene>
    <name evidence="3" type="ORF">PQU92_11860</name>
</gene>
<feature type="region of interest" description="Disordered" evidence="1">
    <location>
        <begin position="43"/>
        <end position="79"/>
    </location>
</feature>
<dbReference type="Pfam" id="PF03448">
    <property type="entry name" value="MgtE_N"/>
    <property type="match status" value="1"/>
</dbReference>
<evidence type="ECO:0000256" key="1">
    <source>
        <dbReference type="SAM" id="MobiDB-lite"/>
    </source>
</evidence>
<evidence type="ECO:0000259" key="2">
    <source>
        <dbReference type="Pfam" id="PF03448"/>
    </source>
</evidence>